<feature type="compositionally biased region" description="Polar residues" evidence="1">
    <location>
        <begin position="285"/>
        <end position="296"/>
    </location>
</feature>
<protein>
    <submittedName>
        <fullName evidence="3">Uncharacterized protein LOC107072954</fullName>
    </submittedName>
</protein>
<sequence>MDAANFALEFSQLLMRYTTPRKTTIEKTEDTDISKLSSGIPLSSETIIQLVQDTLSTIIPEPYVPSISIICNKTPNNDIIINTPDAPFVQRVTVNGNGIISECTDNLSNKLSPTDKKTTSPSKFNLINKGRSGTFVQDDEKNTDNTNEIFKEISADFLFEGENIPSSVRLKLDALRKSAVEFISQIDEIKTVNKECKQPPIEKSLRPIRRLSSIGHIPAGRSLLRPDQQLLKKRRSFINFQNTTPTSSRLNSTMTLSQNLSKRKSSSSTSLNVTTSTVSTKTPIIANNRSRSSLSVTGLKKSPLSDGRPAKNPKYAHIQSSIPKPTAIIKRT</sequence>
<proteinExistence type="predicted"/>
<organism evidence="2 3">
    <name type="scientific">Polistes dominula</name>
    <name type="common">European paper wasp</name>
    <name type="synonym">Vespa dominula</name>
    <dbReference type="NCBI Taxonomy" id="743375"/>
    <lineage>
        <taxon>Eukaryota</taxon>
        <taxon>Metazoa</taxon>
        <taxon>Ecdysozoa</taxon>
        <taxon>Arthropoda</taxon>
        <taxon>Hexapoda</taxon>
        <taxon>Insecta</taxon>
        <taxon>Pterygota</taxon>
        <taxon>Neoptera</taxon>
        <taxon>Endopterygota</taxon>
        <taxon>Hymenoptera</taxon>
        <taxon>Apocrita</taxon>
        <taxon>Aculeata</taxon>
        <taxon>Vespoidea</taxon>
        <taxon>Vespidae</taxon>
        <taxon>Polistinae</taxon>
        <taxon>Polistini</taxon>
        <taxon>Polistes</taxon>
    </lineage>
</organism>
<feature type="region of interest" description="Disordered" evidence="1">
    <location>
        <begin position="260"/>
        <end position="332"/>
    </location>
</feature>
<dbReference type="Proteomes" id="UP000694924">
    <property type="component" value="Unplaced"/>
</dbReference>
<keyword evidence="2" id="KW-1185">Reference proteome</keyword>
<dbReference type="GeneID" id="107072954"/>
<accession>A0ABM1J8J3</accession>
<dbReference type="RefSeq" id="XP_015188781.1">
    <property type="nucleotide sequence ID" value="XM_015333295.1"/>
</dbReference>
<evidence type="ECO:0000313" key="3">
    <source>
        <dbReference type="RefSeq" id="XP_015188781.1"/>
    </source>
</evidence>
<reference evidence="3" key="1">
    <citation type="submission" date="2025-08" db="UniProtKB">
        <authorList>
            <consortium name="RefSeq"/>
        </authorList>
    </citation>
    <scope>IDENTIFICATION</scope>
    <source>
        <tissue evidence="3">Whole body</tissue>
    </source>
</reference>
<evidence type="ECO:0000256" key="1">
    <source>
        <dbReference type="SAM" id="MobiDB-lite"/>
    </source>
</evidence>
<feature type="compositionally biased region" description="Low complexity" evidence="1">
    <location>
        <begin position="260"/>
        <end position="282"/>
    </location>
</feature>
<name>A0ABM1J8J3_POLDO</name>
<evidence type="ECO:0000313" key="2">
    <source>
        <dbReference type="Proteomes" id="UP000694924"/>
    </source>
</evidence>
<gene>
    <name evidence="3" type="primary">LOC107072954</name>
</gene>